<comment type="caution">
    <text evidence="2">The sequence shown here is derived from an EMBL/GenBank/DDBJ whole genome shotgun (WGS) entry which is preliminary data.</text>
</comment>
<dbReference type="Gene3D" id="3.30.420.10">
    <property type="entry name" value="Ribonuclease H-like superfamily/Ribonuclease H"/>
    <property type="match status" value="1"/>
</dbReference>
<dbReference type="EMBL" id="PEVJ01000049">
    <property type="protein sequence ID" value="PIU98325.1"/>
    <property type="molecule type" value="Genomic_DNA"/>
</dbReference>
<protein>
    <recommendedName>
        <fullName evidence="1">RNase H type-1 domain-containing protein</fullName>
    </recommendedName>
</protein>
<dbReference type="PROSITE" id="PS50879">
    <property type="entry name" value="RNASE_H_1"/>
    <property type="match status" value="1"/>
</dbReference>
<dbReference type="InterPro" id="IPR012337">
    <property type="entry name" value="RNaseH-like_sf"/>
</dbReference>
<sequence>MCDKKMNLNKIIIYTDGGARNNPGPAAIGIVADLRGLGADLRGQNTDLRGIKEYSKFLGTATNNEAEYQAAIFALKKIKQLIGKENSEKTEIEIKSDSELLVNQLNGRYKVREKNLAPFFIEIWNLKQDFGKVDFVQIRREENKRADRLVNKELNNQI</sequence>
<gene>
    <name evidence="2" type="ORF">COS61_02035</name>
</gene>
<evidence type="ECO:0000313" key="2">
    <source>
        <dbReference type="EMBL" id="PIU98325.1"/>
    </source>
</evidence>
<dbReference type="SUPFAM" id="SSF53098">
    <property type="entry name" value="Ribonuclease H-like"/>
    <property type="match status" value="1"/>
</dbReference>
<dbReference type="Pfam" id="PF13456">
    <property type="entry name" value="RVT_3"/>
    <property type="match status" value="1"/>
</dbReference>
<organism evidence="2 3">
    <name type="scientific">Candidatus Wolfebacteria bacterium CG03_land_8_20_14_0_80_40_12</name>
    <dbReference type="NCBI Taxonomy" id="1975069"/>
    <lineage>
        <taxon>Bacteria</taxon>
        <taxon>Candidatus Wolfeibacteriota</taxon>
    </lineage>
</organism>
<name>A0A2M7B5G2_9BACT</name>
<dbReference type="Proteomes" id="UP000228949">
    <property type="component" value="Unassembled WGS sequence"/>
</dbReference>
<dbReference type="InterPro" id="IPR002156">
    <property type="entry name" value="RNaseH_domain"/>
</dbReference>
<dbReference type="GO" id="GO:0004523">
    <property type="term" value="F:RNA-DNA hybrid ribonuclease activity"/>
    <property type="evidence" value="ECO:0007669"/>
    <property type="project" value="InterPro"/>
</dbReference>
<dbReference type="AlphaFoldDB" id="A0A2M7B5G2"/>
<dbReference type="PANTHER" id="PTHR46387">
    <property type="entry name" value="POLYNUCLEOTIDYL TRANSFERASE, RIBONUCLEASE H-LIKE SUPERFAMILY PROTEIN"/>
    <property type="match status" value="1"/>
</dbReference>
<dbReference type="InterPro" id="IPR036397">
    <property type="entry name" value="RNaseH_sf"/>
</dbReference>
<reference evidence="3" key="1">
    <citation type="submission" date="2017-09" db="EMBL/GenBank/DDBJ databases">
        <title>Depth-based differentiation of microbial function through sediment-hosted aquifers and enrichment of novel symbionts in the deep terrestrial subsurface.</title>
        <authorList>
            <person name="Probst A.J."/>
            <person name="Ladd B."/>
            <person name="Jarett J.K."/>
            <person name="Geller-Mcgrath D.E."/>
            <person name="Sieber C.M.K."/>
            <person name="Emerson J.B."/>
            <person name="Anantharaman K."/>
            <person name="Thomas B.C."/>
            <person name="Malmstrom R."/>
            <person name="Stieglmeier M."/>
            <person name="Klingl A."/>
            <person name="Woyke T."/>
            <person name="Ryan C.M."/>
            <person name="Banfield J.F."/>
        </authorList>
    </citation>
    <scope>NUCLEOTIDE SEQUENCE [LARGE SCALE GENOMIC DNA]</scope>
</reference>
<proteinExistence type="predicted"/>
<feature type="domain" description="RNase H type-1" evidence="1">
    <location>
        <begin position="7"/>
        <end position="155"/>
    </location>
</feature>
<accession>A0A2M7B5G2</accession>
<dbReference type="GO" id="GO:0003676">
    <property type="term" value="F:nucleic acid binding"/>
    <property type="evidence" value="ECO:0007669"/>
    <property type="project" value="InterPro"/>
</dbReference>
<dbReference type="CDD" id="cd09279">
    <property type="entry name" value="RNase_HI_like"/>
    <property type="match status" value="1"/>
</dbReference>
<dbReference type="PANTHER" id="PTHR46387:SF2">
    <property type="entry name" value="RIBONUCLEASE HI"/>
    <property type="match status" value="1"/>
</dbReference>
<evidence type="ECO:0000313" key="3">
    <source>
        <dbReference type="Proteomes" id="UP000228949"/>
    </source>
</evidence>
<evidence type="ECO:0000259" key="1">
    <source>
        <dbReference type="PROSITE" id="PS50879"/>
    </source>
</evidence>